<keyword evidence="4" id="KW-1185">Reference proteome</keyword>
<evidence type="ECO:0000313" key="4">
    <source>
        <dbReference type="Proteomes" id="UP000475862"/>
    </source>
</evidence>
<proteinExistence type="predicted"/>
<feature type="transmembrane region" description="Helical" evidence="1">
    <location>
        <begin position="84"/>
        <end position="114"/>
    </location>
</feature>
<keyword evidence="2" id="KW-0732">Signal</keyword>
<comment type="caution">
    <text evidence="3">The sequence shown here is derived from an EMBL/GenBank/DDBJ whole genome shotgun (WGS) entry which is preliminary data.</text>
</comment>
<sequence>MNKLLSIVVLLTVAVCSCHGILDRRNIRSAGSEVSGNVDPITVDTIAPRDLETADTNDVFTARAKKGGNKNKEMLHMGLSFVKMILGTLTAAIGHVFAFKSVGLSLISVLIQIAQFIMVLKKNKDSQPPSYKIVETPWHTSPTESYGAYGSYAGHAKSAAAAGGYNASPYAAAAPSRRRR</sequence>
<gene>
    <name evidence="3" type="ORF">AGLY_008920</name>
</gene>
<keyword evidence="1" id="KW-0812">Transmembrane</keyword>
<reference evidence="3 4" key="1">
    <citation type="submission" date="2019-08" db="EMBL/GenBank/DDBJ databases">
        <title>The genome of the soybean aphid Biotype 1, its phylome, world population structure and adaptation to the North American continent.</title>
        <authorList>
            <person name="Giordano R."/>
            <person name="Donthu R.K."/>
            <person name="Hernandez A.G."/>
            <person name="Wright C.L."/>
            <person name="Zimin A.V."/>
        </authorList>
    </citation>
    <scope>NUCLEOTIDE SEQUENCE [LARGE SCALE GENOMIC DNA]</scope>
    <source>
        <tissue evidence="3">Whole aphids</tissue>
    </source>
</reference>
<dbReference type="EMBL" id="VYZN01000031">
    <property type="protein sequence ID" value="KAE9533841.1"/>
    <property type="molecule type" value="Genomic_DNA"/>
</dbReference>
<evidence type="ECO:0000256" key="2">
    <source>
        <dbReference type="SAM" id="SignalP"/>
    </source>
</evidence>
<name>A0A6G0TJ61_APHGL</name>
<feature type="chain" id="PRO_5026130999" evidence="2">
    <location>
        <begin position="21"/>
        <end position="180"/>
    </location>
</feature>
<dbReference type="OrthoDB" id="6607591at2759"/>
<feature type="signal peptide" evidence="2">
    <location>
        <begin position="1"/>
        <end position="20"/>
    </location>
</feature>
<organism evidence="3 4">
    <name type="scientific">Aphis glycines</name>
    <name type="common">Soybean aphid</name>
    <dbReference type="NCBI Taxonomy" id="307491"/>
    <lineage>
        <taxon>Eukaryota</taxon>
        <taxon>Metazoa</taxon>
        <taxon>Ecdysozoa</taxon>
        <taxon>Arthropoda</taxon>
        <taxon>Hexapoda</taxon>
        <taxon>Insecta</taxon>
        <taxon>Pterygota</taxon>
        <taxon>Neoptera</taxon>
        <taxon>Paraneoptera</taxon>
        <taxon>Hemiptera</taxon>
        <taxon>Sternorrhyncha</taxon>
        <taxon>Aphidomorpha</taxon>
        <taxon>Aphidoidea</taxon>
        <taxon>Aphididae</taxon>
        <taxon>Aphidini</taxon>
        <taxon>Aphis</taxon>
        <taxon>Aphis</taxon>
    </lineage>
</organism>
<evidence type="ECO:0000313" key="3">
    <source>
        <dbReference type="EMBL" id="KAE9533841.1"/>
    </source>
</evidence>
<keyword evidence="1" id="KW-0472">Membrane</keyword>
<keyword evidence="1" id="KW-1133">Transmembrane helix</keyword>
<protein>
    <submittedName>
        <fullName evidence="3">Uncharacterized protein</fullName>
    </submittedName>
</protein>
<evidence type="ECO:0000256" key="1">
    <source>
        <dbReference type="SAM" id="Phobius"/>
    </source>
</evidence>
<dbReference type="Proteomes" id="UP000475862">
    <property type="component" value="Unassembled WGS sequence"/>
</dbReference>
<accession>A0A6G0TJ61</accession>
<dbReference type="AlphaFoldDB" id="A0A6G0TJ61"/>
<dbReference type="PROSITE" id="PS51257">
    <property type="entry name" value="PROKAR_LIPOPROTEIN"/>
    <property type="match status" value="1"/>
</dbReference>